<evidence type="ECO:0000313" key="3">
    <source>
        <dbReference type="EMBL" id="MFC5521104.1"/>
    </source>
</evidence>
<organism evidence="3 4">
    <name type="scientific">Polaromonas jejuensis</name>
    <dbReference type="NCBI Taxonomy" id="457502"/>
    <lineage>
        <taxon>Bacteria</taxon>
        <taxon>Pseudomonadati</taxon>
        <taxon>Pseudomonadota</taxon>
        <taxon>Betaproteobacteria</taxon>
        <taxon>Burkholderiales</taxon>
        <taxon>Comamonadaceae</taxon>
        <taxon>Polaromonas</taxon>
    </lineage>
</organism>
<evidence type="ECO:0000313" key="4">
    <source>
        <dbReference type="Proteomes" id="UP001596084"/>
    </source>
</evidence>
<keyword evidence="4" id="KW-1185">Reference proteome</keyword>
<protein>
    <submittedName>
        <fullName evidence="3">Uncharacterized protein</fullName>
    </submittedName>
</protein>
<gene>
    <name evidence="3" type="ORF">ACFPP7_09280</name>
</gene>
<evidence type="ECO:0000256" key="2">
    <source>
        <dbReference type="SAM" id="SignalP"/>
    </source>
</evidence>
<sequence>MNKLLVSSLFATLLAGASVAVLAKLPALSDEAKAKAAEATAKTAWSGKVEAYQLCKAQDKAAASYYQSAKAAGKETKPAAATPACADPGAFVYTPPEAAKPAEAAGAPAPAATAVSPPGAKQPDAVVNPAKKS</sequence>
<proteinExistence type="predicted"/>
<feature type="region of interest" description="Disordered" evidence="1">
    <location>
        <begin position="102"/>
        <end position="133"/>
    </location>
</feature>
<evidence type="ECO:0000256" key="1">
    <source>
        <dbReference type="SAM" id="MobiDB-lite"/>
    </source>
</evidence>
<dbReference type="EMBL" id="JBHSMX010000013">
    <property type="protein sequence ID" value="MFC5521104.1"/>
    <property type="molecule type" value="Genomic_DNA"/>
</dbReference>
<dbReference type="Proteomes" id="UP001596084">
    <property type="component" value="Unassembled WGS sequence"/>
</dbReference>
<comment type="caution">
    <text evidence="3">The sequence shown here is derived from an EMBL/GenBank/DDBJ whole genome shotgun (WGS) entry which is preliminary data.</text>
</comment>
<feature type="chain" id="PRO_5045142228" evidence="2">
    <location>
        <begin position="24"/>
        <end position="133"/>
    </location>
</feature>
<keyword evidence="2" id="KW-0732">Signal</keyword>
<accession>A0ABW0Q9U8</accession>
<reference evidence="4" key="1">
    <citation type="journal article" date="2019" name="Int. J. Syst. Evol. Microbiol.">
        <title>The Global Catalogue of Microorganisms (GCM) 10K type strain sequencing project: providing services to taxonomists for standard genome sequencing and annotation.</title>
        <authorList>
            <consortium name="The Broad Institute Genomics Platform"/>
            <consortium name="The Broad Institute Genome Sequencing Center for Infectious Disease"/>
            <person name="Wu L."/>
            <person name="Ma J."/>
        </authorList>
    </citation>
    <scope>NUCLEOTIDE SEQUENCE [LARGE SCALE GENOMIC DNA]</scope>
    <source>
        <strain evidence="4">CGMCC 4.7277</strain>
    </source>
</reference>
<feature type="signal peptide" evidence="2">
    <location>
        <begin position="1"/>
        <end position="23"/>
    </location>
</feature>
<dbReference type="RefSeq" id="WP_068833002.1">
    <property type="nucleotide sequence ID" value="NZ_JBHSMX010000013.1"/>
</dbReference>
<name>A0ABW0Q9U8_9BURK</name>
<feature type="compositionally biased region" description="Low complexity" evidence="1">
    <location>
        <begin position="102"/>
        <end position="119"/>
    </location>
</feature>